<proteinExistence type="predicted"/>
<dbReference type="SUPFAM" id="SSF51695">
    <property type="entry name" value="PLC-like phosphodiesterases"/>
    <property type="match status" value="1"/>
</dbReference>
<organism evidence="1 2">
    <name type="scientific">Ligilactobacillus acidipiscis DSM 15836</name>
    <dbReference type="NCBI Taxonomy" id="1423716"/>
    <lineage>
        <taxon>Bacteria</taxon>
        <taxon>Bacillati</taxon>
        <taxon>Bacillota</taxon>
        <taxon>Bacilli</taxon>
        <taxon>Lactobacillales</taxon>
        <taxon>Lactobacillaceae</taxon>
        <taxon>Ligilactobacillus</taxon>
    </lineage>
</organism>
<dbReference type="EMBL" id="AZFI01000065">
    <property type="protein sequence ID" value="KRM27608.1"/>
    <property type="molecule type" value="Genomic_DNA"/>
</dbReference>
<dbReference type="Proteomes" id="UP000051217">
    <property type="component" value="Unassembled WGS sequence"/>
</dbReference>
<comment type="caution">
    <text evidence="1">The sequence shown here is derived from an EMBL/GenBank/DDBJ whole genome shotgun (WGS) entry which is preliminary data.</text>
</comment>
<evidence type="ECO:0008006" key="3">
    <source>
        <dbReference type="Google" id="ProtNLM"/>
    </source>
</evidence>
<protein>
    <recommendedName>
        <fullName evidence="3">Glycerophosphoryl diester phosphodiesterase</fullName>
    </recommendedName>
</protein>
<evidence type="ECO:0000313" key="2">
    <source>
        <dbReference type="Proteomes" id="UP000051217"/>
    </source>
</evidence>
<keyword evidence="2" id="KW-1185">Reference proteome</keyword>
<dbReference type="Gene3D" id="3.20.20.190">
    <property type="entry name" value="Phosphatidylinositol (PI) phosphodiesterase"/>
    <property type="match status" value="1"/>
</dbReference>
<sequence>MTIEEKYNLEKYIIVQAGDLNTLHALDKVFPNMPKLLLVGTQIGLDEALTANYVDIIGANESLMTRKNVRNTHDVNKMFNVWTLDRKGDIKKAISLNVDSYFTNFTNRALTVEKEYR</sequence>
<dbReference type="PANTHER" id="PTHR46211">
    <property type="entry name" value="GLYCEROPHOSPHORYL DIESTER PHOSPHODIESTERASE"/>
    <property type="match status" value="1"/>
</dbReference>
<reference evidence="1 2" key="1">
    <citation type="journal article" date="2015" name="Genome Announc.">
        <title>Expanding the biotechnology potential of lactobacilli through comparative genomics of 213 strains and associated genera.</title>
        <authorList>
            <person name="Sun Z."/>
            <person name="Harris H.M."/>
            <person name="McCann A."/>
            <person name="Guo C."/>
            <person name="Argimon S."/>
            <person name="Zhang W."/>
            <person name="Yang X."/>
            <person name="Jeffery I.B."/>
            <person name="Cooney J.C."/>
            <person name="Kagawa T.F."/>
            <person name="Liu W."/>
            <person name="Song Y."/>
            <person name="Salvetti E."/>
            <person name="Wrobel A."/>
            <person name="Rasinkangas P."/>
            <person name="Parkhill J."/>
            <person name="Rea M.C."/>
            <person name="O'Sullivan O."/>
            <person name="Ritari J."/>
            <person name="Douillard F.P."/>
            <person name="Paul Ross R."/>
            <person name="Yang R."/>
            <person name="Briner A.E."/>
            <person name="Felis G.E."/>
            <person name="de Vos W.M."/>
            <person name="Barrangou R."/>
            <person name="Klaenhammer T.R."/>
            <person name="Caufield P.W."/>
            <person name="Cui Y."/>
            <person name="Zhang H."/>
            <person name="O'Toole P.W."/>
        </authorList>
    </citation>
    <scope>NUCLEOTIDE SEQUENCE [LARGE SCALE GENOMIC DNA]</scope>
    <source>
        <strain evidence="1 2">DSM 15836</strain>
    </source>
</reference>
<accession>A0ABR5PK71</accession>
<gene>
    <name evidence="1" type="ORF">FC65_GL001918</name>
</gene>
<dbReference type="PANTHER" id="PTHR46211:SF14">
    <property type="entry name" value="GLYCEROPHOSPHODIESTER PHOSPHODIESTERASE"/>
    <property type="match status" value="1"/>
</dbReference>
<dbReference type="InterPro" id="IPR017946">
    <property type="entry name" value="PLC-like_Pdiesterase_TIM-brl"/>
</dbReference>
<name>A0ABR5PK71_9LACO</name>
<evidence type="ECO:0000313" key="1">
    <source>
        <dbReference type="EMBL" id="KRM27608.1"/>
    </source>
</evidence>